<sequence length="129" mass="13514">MTGHLAEVDLPRGGLAEPEERGTLSIAHAVVRKVAQHAADQVPGTVPAEHRVAGLTTGRSGAGVKVGGQDNDVDLALDLALPYPGPVRSVTGDVRAKVTEEVERITAYRVRSVAVTVSALLPDARPRVR</sequence>
<evidence type="ECO:0000313" key="2">
    <source>
        <dbReference type="EMBL" id="SEP43330.1"/>
    </source>
</evidence>
<keyword evidence="3" id="KW-1185">Reference proteome</keyword>
<accession>A0A1H8XTI6</accession>
<proteinExistence type="inferred from homology"/>
<evidence type="ECO:0000313" key="3">
    <source>
        <dbReference type="Proteomes" id="UP000198582"/>
    </source>
</evidence>
<dbReference type="RefSeq" id="WP_245787415.1">
    <property type="nucleotide sequence ID" value="NZ_FOEF01000009.1"/>
</dbReference>
<name>A0A1H8XTI6_9PSEU</name>
<dbReference type="STRING" id="394193.SAMN04489732_10923"/>
<dbReference type="EMBL" id="FOEF01000009">
    <property type="protein sequence ID" value="SEP43330.1"/>
    <property type="molecule type" value="Genomic_DNA"/>
</dbReference>
<gene>
    <name evidence="2" type="ORF">SAMN04489732_10923</name>
</gene>
<organism evidence="2 3">
    <name type="scientific">Amycolatopsis saalfeldensis</name>
    <dbReference type="NCBI Taxonomy" id="394193"/>
    <lineage>
        <taxon>Bacteria</taxon>
        <taxon>Bacillati</taxon>
        <taxon>Actinomycetota</taxon>
        <taxon>Actinomycetes</taxon>
        <taxon>Pseudonocardiales</taxon>
        <taxon>Pseudonocardiaceae</taxon>
        <taxon>Amycolatopsis</taxon>
    </lineage>
</organism>
<dbReference type="AlphaFoldDB" id="A0A1H8XTI6"/>
<protein>
    <submittedName>
        <fullName evidence="2">Uncharacterized conserved protein YloU, alkaline shock protein (Asp23) family</fullName>
    </submittedName>
</protein>
<evidence type="ECO:0000256" key="1">
    <source>
        <dbReference type="ARBA" id="ARBA00005721"/>
    </source>
</evidence>
<dbReference type="InterPro" id="IPR005531">
    <property type="entry name" value="Asp23"/>
</dbReference>
<comment type="similarity">
    <text evidence="1">Belongs to the asp23 family.</text>
</comment>
<dbReference type="Proteomes" id="UP000198582">
    <property type="component" value="Unassembled WGS sequence"/>
</dbReference>
<reference evidence="2 3" key="1">
    <citation type="submission" date="2016-10" db="EMBL/GenBank/DDBJ databases">
        <authorList>
            <person name="de Groot N.N."/>
        </authorList>
    </citation>
    <scope>NUCLEOTIDE SEQUENCE [LARGE SCALE GENOMIC DNA]</scope>
    <source>
        <strain evidence="2 3">DSM 44993</strain>
    </source>
</reference>
<dbReference type="Pfam" id="PF03780">
    <property type="entry name" value="Asp23"/>
    <property type="match status" value="1"/>
</dbReference>